<comment type="similarity">
    <text evidence="2">Belongs to the Tdpoz family.</text>
</comment>
<dbReference type="Pfam" id="PF24570">
    <property type="entry name" value="BACK_BPM_SPOP"/>
    <property type="match status" value="1"/>
</dbReference>
<evidence type="ECO:0000313" key="6">
    <source>
        <dbReference type="EnsemblPlants" id="KQK17435"/>
    </source>
</evidence>
<dbReference type="AlphaFoldDB" id="A0A0Q3JI76"/>
<gene>
    <name evidence="6" type="primary">LOC104581503</name>
    <name evidence="5" type="ORF">BRADI_1g34461v3</name>
</gene>
<name>A0A0Q3JI76_BRADI</name>
<feature type="compositionally biased region" description="Basic and acidic residues" evidence="3">
    <location>
        <begin position="59"/>
        <end position="68"/>
    </location>
</feature>
<protein>
    <recommendedName>
        <fullName evidence="4">BTB domain-containing protein</fullName>
    </recommendedName>
</protein>
<dbReference type="InterPro" id="IPR011333">
    <property type="entry name" value="SKP1/BTB/POZ_sf"/>
</dbReference>
<comment type="pathway">
    <text evidence="1">Protein modification; protein ubiquitination.</text>
</comment>
<reference evidence="6" key="3">
    <citation type="submission" date="2018-08" db="UniProtKB">
        <authorList>
            <consortium name="EnsemblPlants"/>
        </authorList>
    </citation>
    <scope>IDENTIFICATION</scope>
    <source>
        <strain evidence="6">cv. Bd21</strain>
    </source>
</reference>
<feature type="compositionally biased region" description="Basic residues" evidence="3">
    <location>
        <begin position="112"/>
        <end position="126"/>
    </location>
</feature>
<dbReference type="InterPro" id="IPR045005">
    <property type="entry name" value="BPM1-6"/>
</dbReference>
<dbReference type="Proteomes" id="UP000008810">
    <property type="component" value="Chromosome 1"/>
</dbReference>
<dbReference type="PROSITE" id="PS50097">
    <property type="entry name" value="BTB"/>
    <property type="match status" value="1"/>
</dbReference>
<dbReference type="Gramene" id="KQK17435">
    <property type="protein sequence ID" value="KQK17435"/>
    <property type="gene ID" value="BRADI_1g34461v3"/>
</dbReference>
<feature type="compositionally biased region" description="Basic and acidic residues" evidence="3">
    <location>
        <begin position="30"/>
        <end position="42"/>
    </location>
</feature>
<evidence type="ECO:0000256" key="2">
    <source>
        <dbReference type="ARBA" id="ARBA00010846"/>
    </source>
</evidence>
<dbReference type="Pfam" id="PF00651">
    <property type="entry name" value="BTB"/>
    <property type="match status" value="1"/>
</dbReference>
<dbReference type="RefSeq" id="XP_024316790.1">
    <property type="nucleotide sequence ID" value="XM_024461022.1"/>
</dbReference>
<evidence type="ECO:0000256" key="1">
    <source>
        <dbReference type="ARBA" id="ARBA00004906"/>
    </source>
</evidence>
<evidence type="ECO:0000256" key="3">
    <source>
        <dbReference type="SAM" id="MobiDB-lite"/>
    </source>
</evidence>
<dbReference type="EMBL" id="CM000880">
    <property type="protein sequence ID" value="KQK17435.1"/>
    <property type="molecule type" value="Genomic_DNA"/>
</dbReference>
<dbReference type="Gene3D" id="3.30.710.10">
    <property type="entry name" value="Potassium Channel Kv1.1, Chain A"/>
    <property type="match status" value="1"/>
</dbReference>
<organism evidence="5">
    <name type="scientific">Brachypodium distachyon</name>
    <name type="common">Purple false brome</name>
    <name type="synonym">Trachynia distachya</name>
    <dbReference type="NCBI Taxonomy" id="15368"/>
    <lineage>
        <taxon>Eukaryota</taxon>
        <taxon>Viridiplantae</taxon>
        <taxon>Streptophyta</taxon>
        <taxon>Embryophyta</taxon>
        <taxon>Tracheophyta</taxon>
        <taxon>Spermatophyta</taxon>
        <taxon>Magnoliopsida</taxon>
        <taxon>Liliopsida</taxon>
        <taxon>Poales</taxon>
        <taxon>Poaceae</taxon>
        <taxon>BOP clade</taxon>
        <taxon>Pooideae</taxon>
        <taxon>Stipodae</taxon>
        <taxon>Brachypodieae</taxon>
        <taxon>Brachypodium</taxon>
    </lineage>
</organism>
<dbReference type="GO" id="GO:0016567">
    <property type="term" value="P:protein ubiquitination"/>
    <property type="evidence" value="ECO:0007669"/>
    <property type="project" value="InterPro"/>
</dbReference>
<feature type="domain" description="BTB" evidence="4">
    <location>
        <begin position="197"/>
        <end position="271"/>
    </location>
</feature>
<keyword evidence="7" id="KW-1185">Reference proteome</keyword>
<feature type="region of interest" description="Disordered" evidence="3">
    <location>
        <begin position="1"/>
        <end position="140"/>
    </location>
</feature>
<evidence type="ECO:0000313" key="7">
    <source>
        <dbReference type="Proteomes" id="UP000008810"/>
    </source>
</evidence>
<feature type="compositionally biased region" description="Basic and acidic residues" evidence="3">
    <location>
        <begin position="10"/>
        <end position="22"/>
    </location>
</feature>
<dbReference type="PANTHER" id="PTHR26379">
    <property type="entry name" value="BTB/POZ AND MATH DOMAIN-CONTAINING PROTEIN 1"/>
    <property type="match status" value="1"/>
</dbReference>
<accession>A0A0Q3JI76</accession>
<dbReference type="InterPro" id="IPR056423">
    <property type="entry name" value="BACK_BPM_SPOP"/>
</dbReference>
<evidence type="ECO:0000313" key="5">
    <source>
        <dbReference type="EMBL" id="KQK17435.1"/>
    </source>
</evidence>
<dbReference type="OrthoDB" id="546239at2759"/>
<evidence type="ECO:0000259" key="4">
    <source>
        <dbReference type="PROSITE" id="PS50097"/>
    </source>
</evidence>
<dbReference type="InterPro" id="IPR000210">
    <property type="entry name" value="BTB/POZ_dom"/>
</dbReference>
<dbReference type="PANTHER" id="PTHR26379:SF474">
    <property type="entry name" value="OS08G0228200 PROTEIN"/>
    <property type="match status" value="1"/>
</dbReference>
<dbReference type="ExpressionAtlas" id="A0A0Q3JI76">
    <property type="expression patterns" value="baseline"/>
</dbReference>
<dbReference type="SMART" id="SM00225">
    <property type="entry name" value="BTB"/>
    <property type="match status" value="1"/>
</dbReference>
<proteinExistence type="inferred from homology"/>
<dbReference type="SUPFAM" id="SSF54695">
    <property type="entry name" value="POZ domain"/>
    <property type="match status" value="1"/>
</dbReference>
<dbReference type="EnsemblPlants" id="KQK17435">
    <property type="protein sequence ID" value="KQK17435"/>
    <property type="gene ID" value="BRADI_1g34461v3"/>
</dbReference>
<reference evidence="5" key="2">
    <citation type="submission" date="2017-06" db="EMBL/GenBank/DDBJ databases">
        <title>WGS assembly of Brachypodium distachyon.</title>
        <authorList>
            <consortium name="The International Brachypodium Initiative"/>
            <person name="Lucas S."/>
            <person name="Harmon-Smith M."/>
            <person name="Lail K."/>
            <person name="Tice H."/>
            <person name="Grimwood J."/>
            <person name="Bruce D."/>
            <person name="Barry K."/>
            <person name="Shu S."/>
            <person name="Lindquist E."/>
            <person name="Wang M."/>
            <person name="Pitluck S."/>
            <person name="Vogel J.P."/>
            <person name="Garvin D.F."/>
            <person name="Mockler T.C."/>
            <person name="Schmutz J."/>
            <person name="Rokhsar D."/>
            <person name="Bevan M.W."/>
        </authorList>
    </citation>
    <scope>NUCLEOTIDE SEQUENCE</scope>
    <source>
        <strain evidence="5">Bd21</strain>
    </source>
</reference>
<reference evidence="5 6" key="1">
    <citation type="journal article" date="2010" name="Nature">
        <title>Genome sequencing and analysis of the model grass Brachypodium distachyon.</title>
        <authorList>
            <consortium name="International Brachypodium Initiative"/>
        </authorList>
    </citation>
    <scope>NUCLEOTIDE SEQUENCE [LARGE SCALE GENOMIC DNA]</scope>
    <source>
        <strain evidence="5 6">Bd21</strain>
    </source>
</reference>
<sequence>MMNPFAKKPTPREAIRNSKRELTNATRAADGFHRRGRSEAGDRIPSVQDRPVQASPEDVPQRHGAHVERVRRRRPGLAGRVLPERRLRGAGAGGLHLPLPPQREPRQDRGRHGQVRVQHPRQRRAPMVHPGLPQGTPVRGLPLGIQRVRQDPRSESREEQVPLGGCLNVLCEVTVTQARIVEHMEGEDAAADDEEEADVKIVVGRETFAAHRKVLEDRSPAFAKDLACSTAGGGEFDDDCEVVWLRVDDMDPQVFKALLHFIYTDKLPPATNQLQVLDTAATAKQLLIAADTHKLEKLKLICEEALCKHVANNSVGAFLALAEARGLPVLRDACLEFLSSPGRLKAVVGSVNFQQLLKTGCPSALMKLIVEQLPAAACLSNEVPEETTQMNA</sequence>
<dbReference type="GeneID" id="104581503"/>